<dbReference type="Proteomes" id="UP000048289">
    <property type="component" value="Unassembled WGS sequence"/>
</dbReference>
<sequence>MDSVAMAFVPTIMRACSMTSNICAMPLCTSPTSQPLAGTPCWPNASSQVAETFRPILCSTLVTNTPLRSPGSPVSTSNRNLGTKYSDRPLVPGPAPSGRASTRWKMFSNRSPESPEVMNRLTPSMCQDPSACWTALVRAAPTSEPASGSVSTMVDPQPRSAARTAHFFCSSVPRW</sequence>
<evidence type="ECO:0000313" key="5">
    <source>
        <dbReference type="Proteomes" id="UP000046680"/>
    </source>
</evidence>
<dbReference type="EMBL" id="CGCX01000928">
    <property type="protein sequence ID" value="CFR85750.1"/>
    <property type="molecule type" value="Genomic_DNA"/>
</dbReference>
<feature type="compositionally biased region" description="Polar residues" evidence="1">
    <location>
        <begin position="67"/>
        <end position="83"/>
    </location>
</feature>
<dbReference type="AlphaFoldDB" id="A0A654U1U5"/>
<name>A0A654U1U5_MYCTX</name>
<organism evidence="4 5">
    <name type="scientific">Mycobacterium tuberculosis</name>
    <dbReference type="NCBI Taxonomy" id="1773"/>
    <lineage>
        <taxon>Bacteria</taxon>
        <taxon>Bacillati</taxon>
        <taxon>Actinomycetota</taxon>
        <taxon>Actinomycetes</taxon>
        <taxon>Mycobacteriales</taxon>
        <taxon>Mycobacteriaceae</taxon>
        <taxon>Mycobacterium</taxon>
        <taxon>Mycobacterium tuberculosis complex</taxon>
    </lineage>
</organism>
<evidence type="ECO:0000313" key="7">
    <source>
        <dbReference type="Proteomes" id="UP000048289"/>
    </source>
</evidence>
<evidence type="ECO:0000313" key="2">
    <source>
        <dbReference type="EMBL" id="CFE41645.1"/>
    </source>
</evidence>
<accession>A0A654U1U5</accession>
<evidence type="ECO:0000256" key="1">
    <source>
        <dbReference type="SAM" id="MobiDB-lite"/>
    </source>
</evidence>
<reference evidence="5 6" key="1">
    <citation type="submission" date="2015-03" db="EMBL/GenBank/DDBJ databases">
        <authorList>
            <consortium name="Pathogen Informatics"/>
        </authorList>
    </citation>
    <scope>NUCLEOTIDE SEQUENCE [LARGE SCALE GENOMIC DNA]</scope>
    <source>
        <strain evidence="4 5">C09601061</strain>
        <strain evidence="2 7">G09901357</strain>
        <strain evidence="3 6">H09601792</strain>
    </source>
</reference>
<feature type="region of interest" description="Disordered" evidence="1">
    <location>
        <begin position="67"/>
        <end position="102"/>
    </location>
</feature>
<evidence type="ECO:0000313" key="4">
    <source>
        <dbReference type="EMBL" id="CFR85750.1"/>
    </source>
</evidence>
<evidence type="ECO:0000313" key="3">
    <source>
        <dbReference type="EMBL" id="CFE62594.1"/>
    </source>
</evidence>
<proteinExistence type="predicted"/>
<dbReference type="Proteomes" id="UP000046947">
    <property type="component" value="Unassembled WGS sequence"/>
</dbReference>
<dbReference type="EMBL" id="CFOE01000459">
    <property type="protein sequence ID" value="CFE41645.1"/>
    <property type="molecule type" value="Genomic_DNA"/>
</dbReference>
<dbReference type="Proteomes" id="UP000046680">
    <property type="component" value="Unassembled WGS sequence"/>
</dbReference>
<dbReference type="EMBL" id="CFOH01000601">
    <property type="protein sequence ID" value="CFE62594.1"/>
    <property type="molecule type" value="Genomic_DNA"/>
</dbReference>
<gene>
    <name evidence="4" type="ORF">ERS007657_02417</name>
    <name evidence="2" type="ORF">ERS007681_03002</name>
    <name evidence="3" type="ORF">ERS007688_03056</name>
</gene>
<protein>
    <submittedName>
        <fullName evidence="4">Uncharacterized protein</fullName>
    </submittedName>
</protein>
<evidence type="ECO:0000313" key="6">
    <source>
        <dbReference type="Proteomes" id="UP000046947"/>
    </source>
</evidence>